<proteinExistence type="predicted"/>
<dbReference type="eggNOG" id="COG1830">
    <property type="taxonomic scope" value="Bacteria"/>
</dbReference>
<dbReference type="AlphaFoldDB" id="Q01NK7"/>
<sequence length="273" mass="29270">MFSSDSRCFDLAIDHGVFHNPEFLTGIEDLPAAVATAVEAGPDALQLGLGQARLLQQIPGRKPALVLRGDVANVYGPNLPPQLFCLPLGNAAEQAVRADAVALVFNLFHAPGQTELYRQCIANIAAVKPECERYGMPLMVEPLIFEEGPRGGYESSGNCAAIAALVRQAVELGADLIKSDPPTRASEFHRIVEAAGGIPVLARGGGRMNEEAVFARTLETLEQGASGIVYGRNIIQHPTPKQMTLALMALVHGRAGVEEAMEILRDRMVRELN</sequence>
<dbReference type="PANTHER" id="PTHR47916">
    <property type="entry name" value="FRUCTOSE-BISPHOSPHATE ALDOLASE CLASS 1"/>
    <property type="match status" value="1"/>
</dbReference>
<dbReference type="InterPro" id="IPR041720">
    <property type="entry name" value="FbaB-like"/>
</dbReference>
<dbReference type="STRING" id="234267.Acid_7869"/>
<dbReference type="EMBL" id="CP000473">
    <property type="protein sequence ID" value="ABJ88763.1"/>
    <property type="molecule type" value="Genomic_DNA"/>
</dbReference>
<dbReference type="Pfam" id="PF01791">
    <property type="entry name" value="DeoC"/>
    <property type="match status" value="1"/>
</dbReference>
<dbReference type="SMART" id="SM01133">
    <property type="entry name" value="DeoC"/>
    <property type="match status" value="1"/>
</dbReference>
<dbReference type="InParanoid" id="Q01NK7"/>
<name>Q01NK7_SOLUE</name>
<dbReference type="Gene3D" id="3.20.20.70">
    <property type="entry name" value="Aldolase class I"/>
    <property type="match status" value="1"/>
</dbReference>
<organism evidence="1">
    <name type="scientific">Solibacter usitatus (strain Ellin6076)</name>
    <dbReference type="NCBI Taxonomy" id="234267"/>
    <lineage>
        <taxon>Bacteria</taxon>
        <taxon>Pseudomonadati</taxon>
        <taxon>Acidobacteriota</taxon>
        <taxon>Terriglobia</taxon>
        <taxon>Bryobacterales</taxon>
        <taxon>Solibacteraceae</taxon>
        <taxon>Candidatus Solibacter</taxon>
    </lineage>
</organism>
<dbReference type="InterPro" id="IPR013785">
    <property type="entry name" value="Aldolase_TIM"/>
</dbReference>
<accession>Q01NK7</accession>
<dbReference type="KEGG" id="sus:Acid_7869"/>
<evidence type="ECO:0000313" key="1">
    <source>
        <dbReference type="EMBL" id="ABJ88763.1"/>
    </source>
</evidence>
<dbReference type="SUPFAM" id="SSF51569">
    <property type="entry name" value="Aldolase"/>
    <property type="match status" value="1"/>
</dbReference>
<dbReference type="GO" id="GO:0004332">
    <property type="term" value="F:fructose-bisphosphate aldolase activity"/>
    <property type="evidence" value="ECO:0007669"/>
    <property type="project" value="InterPro"/>
</dbReference>
<reference evidence="1" key="1">
    <citation type="submission" date="2006-10" db="EMBL/GenBank/DDBJ databases">
        <title>Complete sequence of Solibacter usitatus Ellin6076.</title>
        <authorList>
            <consortium name="US DOE Joint Genome Institute"/>
            <person name="Copeland A."/>
            <person name="Lucas S."/>
            <person name="Lapidus A."/>
            <person name="Barry K."/>
            <person name="Detter J.C."/>
            <person name="Glavina del Rio T."/>
            <person name="Hammon N."/>
            <person name="Israni S."/>
            <person name="Dalin E."/>
            <person name="Tice H."/>
            <person name="Pitluck S."/>
            <person name="Thompson L.S."/>
            <person name="Brettin T."/>
            <person name="Bruce D."/>
            <person name="Han C."/>
            <person name="Tapia R."/>
            <person name="Gilna P."/>
            <person name="Schmutz J."/>
            <person name="Larimer F."/>
            <person name="Land M."/>
            <person name="Hauser L."/>
            <person name="Kyrpides N."/>
            <person name="Mikhailova N."/>
            <person name="Janssen P.H."/>
            <person name="Kuske C.R."/>
            <person name="Richardson P."/>
        </authorList>
    </citation>
    <scope>NUCLEOTIDE SEQUENCE</scope>
    <source>
        <strain evidence="1">Ellin6076</strain>
    </source>
</reference>
<dbReference type="InterPro" id="IPR050456">
    <property type="entry name" value="DeoC/FbaB_aldolase"/>
</dbReference>
<dbReference type="FunCoup" id="Q01NK7">
    <property type="interactions" value="28"/>
</dbReference>
<dbReference type="PIRSF" id="PIRSF038992">
    <property type="entry name" value="Aldolase_Ia"/>
    <property type="match status" value="1"/>
</dbReference>
<dbReference type="PANTHER" id="PTHR47916:SF1">
    <property type="entry name" value="3-HYDROXY-5-PHOSPHONOOXYPENTANE-2,4-DIONE THIOLASE"/>
    <property type="match status" value="1"/>
</dbReference>
<gene>
    <name evidence="1" type="ordered locus">Acid_7869</name>
</gene>
<dbReference type="InterPro" id="IPR002915">
    <property type="entry name" value="DeoC/FbaB/LacD_aldolase"/>
</dbReference>
<protein>
    <submittedName>
        <fullName evidence="1">Deoxyribose-phosphate aldolase/phospho-2-dehydro-3-deoxyheptonate aldolase</fullName>
    </submittedName>
</protein>
<dbReference type="HOGENOM" id="CLU_057069_2_1_0"/>